<dbReference type="OrthoDB" id="297496at2759"/>
<dbReference type="Gene3D" id="1.10.287.70">
    <property type="match status" value="1"/>
</dbReference>
<sequence length="110" mass="12584">LDCCSVAGALVFCGLESGSEDVRNEEELTQLIRQSVAAKKELVEKIQMMYFTNSDATFFNETELRKAIDRYDVSMAVKPTLNREKRWTLWGGLYYAGTIYTTIGWCPFCF</sequence>
<feature type="non-terminal residue" evidence="1">
    <location>
        <position position="1"/>
    </location>
</feature>
<reference evidence="1 2" key="1">
    <citation type="submission" date="2014-03" db="EMBL/GenBank/DDBJ databases">
        <title>Draft genome of the hookworm Oesophagostomum dentatum.</title>
        <authorList>
            <person name="Mitreva M."/>
        </authorList>
    </citation>
    <scope>NUCLEOTIDE SEQUENCE [LARGE SCALE GENOMIC DNA]</scope>
    <source>
        <strain evidence="1 2">OD-Hann</strain>
    </source>
</reference>
<name>A0A0B1T232_OESDE</name>
<dbReference type="AlphaFoldDB" id="A0A0B1T232"/>
<dbReference type="Proteomes" id="UP000053660">
    <property type="component" value="Unassembled WGS sequence"/>
</dbReference>
<evidence type="ECO:0000313" key="2">
    <source>
        <dbReference type="Proteomes" id="UP000053660"/>
    </source>
</evidence>
<proteinExistence type="predicted"/>
<organism evidence="1 2">
    <name type="scientific">Oesophagostomum dentatum</name>
    <name type="common">Nodular worm</name>
    <dbReference type="NCBI Taxonomy" id="61180"/>
    <lineage>
        <taxon>Eukaryota</taxon>
        <taxon>Metazoa</taxon>
        <taxon>Ecdysozoa</taxon>
        <taxon>Nematoda</taxon>
        <taxon>Chromadorea</taxon>
        <taxon>Rhabditida</taxon>
        <taxon>Rhabditina</taxon>
        <taxon>Rhabditomorpha</taxon>
        <taxon>Strongyloidea</taxon>
        <taxon>Strongylidae</taxon>
        <taxon>Oesophagostomum</taxon>
    </lineage>
</organism>
<dbReference type="EMBL" id="KN553681">
    <property type="protein sequence ID" value="KHJ89857.1"/>
    <property type="molecule type" value="Genomic_DNA"/>
</dbReference>
<evidence type="ECO:0000313" key="1">
    <source>
        <dbReference type="EMBL" id="KHJ89857.1"/>
    </source>
</evidence>
<gene>
    <name evidence="1" type="ORF">OESDEN_10308</name>
</gene>
<accession>A0A0B1T232</accession>
<keyword evidence="2" id="KW-1185">Reference proteome</keyword>
<protein>
    <submittedName>
        <fullName evidence="1">Uncharacterized protein</fullName>
    </submittedName>
</protein>